<feature type="domain" description="Exonuclease" evidence="7">
    <location>
        <begin position="14"/>
        <end position="173"/>
    </location>
</feature>
<dbReference type="Gene3D" id="3.30.420.10">
    <property type="entry name" value="Ribonuclease H-like superfamily/Ribonuclease H"/>
    <property type="match status" value="1"/>
</dbReference>
<comment type="caution">
    <text evidence="8">The sequence shown here is derived from an EMBL/GenBank/DDBJ whole genome shotgun (WGS) entry which is preliminary data.</text>
</comment>
<dbReference type="SMART" id="SM00479">
    <property type="entry name" value="EXOIII"/>
    <property type="match status" value="1"/>
</dbReference>
<evidence type="ECO:0000259" key="7">
    <source>
        <dbReference type="SMART" id="SM00479"/>
    </source>
</evidence>
<feature type="non-terminal residue" evidence="8">
    <location>
        <position position="1"/>
    </location>
</feature>
<evidence type="ECO:0000256" key="5">
    <source>
        <dbReference type="ARBA" id="ARBA00022839"/>
    </source>
</evidence>
<dbReference type="InterPro" id="IPR036397">
    <property type="entry name" value="RNaseH_sf"/>
</dbReference>
<protein>
    <recommendedName>
        <fullName evidence="7">Exonuclease domain-containing protein</fullName>
    </recommendedName>
</protein>
<evidence type="ECO:0000256" key="1">
    <source>
        <dbReference type="ARBA" id="ARBA00004123"/>
    </source>
</evidence>
<dbReference type="Pfam" id="PF00929">
    <property type="entry name" value="RNase_T"/>
    <property type="match status" value="1"/>
</dbReference>
<evidence type="ECO:0000313" key="9">
    <source>
        <dbReference type="Proteomes" id="UP001439008"/>
    </source>
</evidence>
<accession>A0ABV2API0</accession>
<dbReference type="InterPro" id="IPR012337">
    <property type="entry name" value="RNaseH-like_sf"/>
</dbReference>
<keyword evidence="3" id="KW-0540">Nuclease</keyword>
<dbReference type="EMBL" id="JBDODL010001291">
    <property type="protein sequence ID" value="MES1921374.1"/>
    <property type="molecule type" value="Genomic_DNA"/>
</dbReference>
<comment type="subcellular location">
    <subcellularLocation>
        <location evidence="1">Nucleus</location>
    </subcellularLocation>
</comment>
<dbReference type="Proteomes" id="UP001439008">
    <property type="component" value="Unassembled WGS sequence"/>
</dbReference>
<evidence type="ECO:0000256" key="6">
    <source>
        <dbReference type="ARBA" id="ARBA00023242"/>
    </source>
</evidence>
<dbReference type="InterPro" id="IPR013520">
    <property type="entry name" value="Ribonucl_H"/>
</dbReference>
<keyword evidence="6" id="KW-0539">Nucleus</keyword>
<keyword evidence="9" id="KW-1185">Reference proteome</keyword>
<evidence type="ECO:0000256" key="3">
    <source>
        <dbReference type="ARBA" id="ARBA00022722"/>
    </source>
</evidence>
<dbReference type="InterPro" id="IPR047021">
    <property type="entry name" value="REXO1/3/4-like"/>
</dbReference>
<evidence type="ECO:0000256" key="2">
    <source>
        <dbReference type="ARBA" id="ARBA00006357"/>
    </source>
</evidence>
<dbReference type="PANTHER" id="PTHR12801:SF115">
    <property type="entry name" value="FI18136P1-RELATED"/>
    <property type="match status" value="1"/>
</dbReference>
<reference evidence="8 9" key="1">
    <citation type="journal article" date="2024" name="BMC Biol.">
        <title>Comparative genomics of Ascetosporea gives new insight into the evolutionary basis for animal parasitism in Rhizaria.</title>
        <authorList>
            <person name="Hiltunen Thoren M."/>
            <person name="Onut-Brannstrom I."/>
            <person name="Alfjorden A."/>
            <person name="Peckova H."/>
            <person name="Swords F."/>
            <person name="Hooper C."/>
            <person name="Holzer A.S."/>
            <person name="Bass D."/>
            <person name="Burki F."/>
        </authorList>
    </citation>
    <scope>NUCLEOTIDE SEQUENCE [LARGE SCALE GENOMIC DNA]</scope>
    <source>
        <strain evidence="8">20-A016</strain>
    </source>
</reference>
<evidence type="ECO:0000313" key="8">
    <source>
        <dbReference type="EMBL" id="MES1921374.1"/>
    </source>
</evidence>
<name>A0ABV2API0_9EUKA</name>
<sequence>LICRKLVKTAPGTHIVAMDCEMVLTNNGSELARCTVVDFEGNVVYDEFCKPDAPIVDYCTAFSGIDKKIMDKTSKRLGNVQNELAKVLTPATIICGHSLENDLLALRLVHEKVIDTSLLFAHPNGPPWKLALRVLAKKYLRRDIQQNELGHDSVEDARAVVDLIKLKFDKGYKFGNNPIDFESIFSLANRHGRDCSLVAGPMACKLFSNSLKQLSVYVCEDIENAVTSTEKILTKKEGFCWVSIDSFGKKDNRPASEMDEAIARIYEACKEHTLLIVLSGDLMNSGLKKMSKARAEWKSNNSSQWEKEETFENALKSAKQGIFLATMK</sequence>
<keyword evidence="5" id="KW-0269">Exonuclease</keyword>
<keyword evidence="4" id="KW-0378">Hydrolase</keyword>
<organism evidence="8 9">
    <name type="scientific">Bonamia ostreae</name>
    <dbReference type="NCBI Taxonomy" id="126728"/>
    <lineage>
        <taxon>Eukaryota</taxon>
        <taxon>Sar</taxon>
        <taxon>Rhizaria</taxon>
        <taxon>Endomyxa</taxon>
        <taxon>Ascetosporea</taxon>
        <taxon>Haplosporida</taxon>
        <taxon>Bonamia</taxon>
    </lineage>
</organism>
<proteinExistence type="inferred from homology"/>
<dbReference type="PANTHER" id="PTHR12801">
    <property type="entry name" value="RNA EXONUCLEASE REXO1 / RECO3 FAMILY MEMBER-RELATED"/>
    <property type="match status" value="1"/>
</dbReference>
<comment type="similarity">
    <text evidence="2">Belongs to the REXO1/REXO3 family.</text>
</comment>
<gene>
    <name evidence="8" type="ORF">MHBO_002908</name>
</gene>
<dbReference type="CDD" id="cd06145">
    <property type="entry name" value="REX1_like"/>
    <property type="match status" value="1"/>
</dbReference>
<dbReference type="InterPro" id="IPR034922">
    <property type="entry name" value="REX1-like_exo"/>
</dbReference>
<dbReference type="SUPFAM" id="SSF53098">
    <property type="entry name" value="Ribonuclease H-like"/>
    <property type="match status" value="1"/>
</dbReference>
<evidence type="ECO:0000256" key="4">
    <source>
        <dbReference type="ARBA" id="ARBA00022801"/>
    </source>
</evidence>